<organism evidence="3 4">
    <name type="scientific">Mobiluncus mulieris</name>
    <dbReference type="NCBI Taxonomy" id="2052"/>
    <lineage>
        <taxon>Bacteria</taxon>
        <taxon>Bacillati</taxon>
        <taxon>Actinomycetota</taxon>
        <taxon>Actinomycetes</taxon>
        <taxon>Actinomycetales</taxon>
        <taxon>Actinomycetaceae</taxon>
        <taxon>Mobiluncus</taxon>
    </lineage>
</organism>
<feature type="transmembrane region" description="Helical" evidence="2">
    <location>
        <begin position="91"/>
        <end position="110"/>
    </location>
</feature>
<feature type="region of interest" description="Disordered" evidence="1">
    <location>
        <begin position="1"/>
        <end position="51"/>
    </location>
</feature>
<sequence>MKGDEPMSDEANDASKEPGAGMTIPGATPKAARGEANPVETTPTAADSAQTDPADLALAATKPSPEEAAQLLELVDRTADRVVTLQRFPRWWLTLYMLLPAAIQSLPLLLENEWVYVATVAGGILGTYALLTLMWPKLIRTGLGQDERLRLQFRFLLPPVVGGTATANILWESKGDSPWLLASIVFVAVAVVLGFYAQVVLHWYRVRVLARAFDFTESEEIWDSAREEVRRRIAAVKTAEKAKRRGSVR</sequence>
<feature type="transmembrane region" description="Helical" evidence="2">
    <location>
        <begin position="155"/>
        <end position="171"/>
    </location>
</feature>
<feature type="compositionally biased region" description="Polar residues" evidence="1">
    <location>
        <begin position="39"/>
        <end position="51"/>
    </location>
</feature>
<dbReference type="AlphaFoldDB" id="A0A7Y0UUP2"/>
<evidence type="ECO:0000313" key="3">
    <source>
        <dbReference type="EMBL" id="NMX04101.1"/>
    </source>
</evidence>
<proteinExistence type="predicted"/>
<name>A0A7Y0UUP2_9ACTO</name>
<evidence type="ECO:0000313" key="4">
    <source>
        <dbReference type="Proteomes" id="UP000575397"/>
    </source>
</evidence>
<accession>A0A7Y0UUP2</accession>
<dbReference type="Proteomes" id="UP000575397">
    <property type="component" value="Unassembled WGS sequence"/>
</dbReference>
<protein>
    <submittedName>
        <fullName evidence="3">Uncharacterized protein</fullName>
    </submittedName>
</protein>
<keyword evidence="2" id="KW-0812">Transmembrane</keyword>
<reference evidence="3 4" key="1">
    <citation type="submission" date="2020-04" db="EMBL/GenBank/DDBJ databases">
        <title>Antimicrobial susceptibility and clonality of vaginal-derived multi-drug resistant Mobiluncus isolates in China.</title>
        <authorList>
            <person name="Zhang X."/>
        </authorList>
    </citation>
    <scope>NUCLEOTIDE SEQUENCE [LARGE SCALE GENOMIC DNA]</scope>
    <source>
        <strain evidence="3 4">12</strain>
    </source>
</reference>
<keyword evidence="2" id="KW-1133">Transmembrane helix</keyword>
<keyword evidence="2" id="KW-0472">Membrane</keyword>
<evidence type="ECO:0000256" key="2">
    <source>
        <dbReference type="SAM" id="Phobius"/>
    </source>
</evidence>
<feature type="transmembrane region" description="Helical" evidence="2">
    <location>
        <begin position="116"/>
        <end position="135"/>
    </location>
</feature>
<comment type="caution">
    <text evidence="3">The sequence shown here is derived from an EMBL/GenBank/DDBJ whole genome shotgun (WGS) entry which is preliminary data.</text>
</comment>
<dbReference type="EMBL" id="JABCUS010000022">
    <property type="protein sequence ID" value="NMX04101.1"/>
    <property type="molecule type" value="Genomic_DNA"/>
</dbReference>
<gene>
    <name evidence="3" type="ORF">HHJ77_09255</name>
</gene>
<feature type="transmembrane region" description="Helical" evidence="2">
    <location>
        <begin position="177"/>
        <end position="201"/>
    </location>
</feature>
<feature type="compositionally biased region" description="Acidic residues" evidence="1">
    <location>
        <begin position="1"/>
        <end position="12"/>
    </location>
</feature>
<evidence type="ECO:0000256" key="1">
    <source>
        <dbReference type="SAM" id="MobiDB-lite"/>
    </source>
</evidence>